<evidence type="ECO:0000256" key="2">
    <source>
        <dbReference type="ARBA" id="ARBA00005241"/>
    </source>
</evidence>
<evidence type="ECO:0000256" key="6">
    <source>
        <dbReference type="SAM" id="Phobius"/>
    </source>
</evidence>
<feature type="transmembrane region" description="Helical" evidence="6">
    <location>
        <begin position="391"/>
        <end position="409"/>
    </location>
</feature>
<reference evidence="8" key="1">
    <citation type="submission" date="2021-01" db="EMBL/GenBank/DDBJ databases">
        <authorList>
            <person name="Corre E."/>
            <person name="Pelletier E."/>
            <person name="Niang G."/>
            <person name="Scheremetjew M."/>
            <person name="Finn R."/>
            <person name="Kale V."/>
            <person name="Holt S."/>
            <person name="Cochrane G."/>
            <person name="Meng A."/>
            <person name="Brown T."/>
            <person name="Cohen L."/>
        </authorList>
    </citation>
    <scope>NUCLEOTIDE SEQUENCE</scope>
    <source>
        <strain evidence="8">CCMP826</strain>
    </source>
</reference>
<evidence type="ECO:0000256" key="4">
    <source>
        <dbReference type="ARBA" id="ARBA00022989"/>
    </source>
</evidence>
<comment type="similarity">
    <text evidence="2">Belongs to the major facilitator superfamily. MFSD6 family.</text>
</comment>
<sequence>MRPRQLYFAVFTWLVLSGGRFTAPFLTNVAQLSETLTGLALAMQTVCMSMFLSVGGAIADHLEKKYPHRGRAATLIFGLGLSTTAFMLHGVVVHFSQQNSASKFVLSCHVILRMVYSTGLAFVMPVLDGLTLSYLVEQGSQKEDFGKERLFGAVSWAIASVILGPFIDIYGFEVLLVSAPLAFLYCFVTVAVFTHEMTSNENPIGNADAGSDSEREGAIQPDKRNEVVLDNDGPDIELLQRVPDKPKRHFTWLLLKIVCGTAYSVGYILSSFTLSMGTSVVESLIFLFFESLGSSSTMCGLTVVVTVVFEIPIFQMSPKLLELFGPEKLQEIACLAYITRVVGYTFIPKNRMWMVLFLEPLHGVTYACAKTSQVEFAARIAPKGYESSGQGLLQGLIGIGSFIGLSLGGWLEDTFGPKMMYRSYATVVLVGLISLYVSEKLHKKRLEYEKEENNTLVLLTQSQRLNYQSTSERGER</sequence>
<evidence type="ECO:0000259" key="7">
    <source>
        <dbReference type="Pfam" id="PF12832"/>
    </source>
</evidence>
<dbReference type="PANTHER" id="PTHR16172">
    <property type="entry name" value="MAJOR FACILITATOR SUPERFAMILY DOMAIN-CONTAINING PROTEIN 6-LIKE"/>
    <property type="match status" value="1"/>
</dbReference>
<feature type="transmembrane region" description="Helical" evidence="6">
    <location>
        <begin position="72"/>
        <end position="95"/>
    </location>
</feature>
<accession>A0A7S2N1P0</accession>
<dbReference type="Gene3D" id="1.20.1250.20">
    <property type="entry name" value="MFS general substrate transporter like domains"/>
    <property type="match status" value="2"/>
</dbReference>
<dbReference type="SUPFAM" id="SSF103473">
    <property type="entry name" value="MFS general substrate transporter"/>
    <property type="match status" value="1"/>
</dbReference>
<dbReference type="EMBL" id="HBGV01017860">
    <property type="protein sequence ID" value="CAD9514575.1"/>
    <property type="molecule type" value="Transcribed_RNA"/>
</dbReference>
<evidence type="ECO:0000256" key="1">
    <source>
        <dbReference type="ARBA" id="ARBA00004141"/>
    </source>
</evidence>
<feature type="transmembrane region" description="Helical" evidence="6">
    <location>
        <begin position="148"/>
        <end position="167"/>
    </location>
</feature>
<dbReference type="InterPro" id="IPR051717">
    <property type="entry name" value="MFS_MFSD6"/>
</dbReference>
<feature type="transmembrane region" description="Helical" evidence="6">
    <location>
        <begin position="250"/>
        <end position="272"/>
    </location>
</feature>
<feature type="transmembrane region" description="Helical" evidence="6">
    <location>
        <begin position="173"/>
        <end position="193"/>
    </location>
</feature>
<gene>
    <name evidence="8" type="ORF">HTAM1171_LOCUS11037</name>
</gene>
<feature type="transmembrane region" description="Helical" evidence="6">
    <location>
        <begin position="115"/>
        <end position="136"/>
    </location>
</feature>
<dbReference type="PANTHER" id="PTHR16172:SF41">
    <property type="entry name" value="MAJOR FACILITATOR SUPERFAMILY DOMAIN-CONTAINING PROTEIN 6-LIKE"/>
    <property type="match status" value="1"/>
</dbReference>
<keyword evidence="4 6" id="KW-1133">Transmembrane helix</keyword>
<dbReference type="InterPro" id="IPR024989">
    <property type="entry name" value="MFS_assoc_dom"/>
</dbReference>
<feature type="transmembrane region" description="Helical" evidence="6">
    <location>
        <begin position="284"/>
        <end position="309"/>
    </location>
</feature>
<keyword evidence="5 6" id="KW-0472">Membrane</keyword>
<name>A0A7S2N1P0_9STRA</name>
<feature type="transmembrane region" description="Helical" evidence="6">
    <location>
        <begin position="421"/>
        <end position="438"/>
    </location>
</feature>
<proteinExistence type="inferred from homology"/>
<dbReference type="GO" id="GO:0016020">
    <property type="term" value="C:membrane"/>
    <property type="evidence" value="ECO:0007669"/>
    <property type="project" value="UniProtKB-SubCell"/>
</dbReference>
<evidence type="ECO:0000256" key="3">
    <source>
        <dbReference type="ARBA" id="ARBA00022692"/>
    </source>
</evidence>
<feature type="transmembrane region" description="Helical" evidence="6">
    <location>
        <begin position="38"/>
        <end position="60"/>
    </location>
</feature>
<evidence type="ECO:0000256" key="5">
    <source>
        <dbReference type="ARBA" id="ARBA00023136"/>
    </source>
</evidence>
<dbReference type="Pfam" id="PF12832">
    <property type="entry name" value="MFS_1_like"/>
    <property type="match status" value="1"/>
</dbReference>
<dbReference type="AlphaFoldDB" id="A0A7S2N1P0"/>
<comment type="subcellular location">
    <subcellularLocation>
        <location evidence="1">Membrane</location>
        <topology evidence="1">Multi-pass membrane protein</topology>
    </subcellularLocation>
</comment>
<feature type="domain" description="Major facilitator superfamily associated" evidence="7">
    <location>
        <begin position="31"/>
        <end position="422"/>
    </location>
</feature>
<keyword evidence="3 6" id="KW-0812">Transmembrane</keyword>
<evidence type="ECO:0000313" key="8">
    <source>
        <dbReference type="EMBL" id="CAD9514575.1"/>
    </source>
</evidence>
<dbReference type="InterPro" id="IPR036259">
    <property type="entry name" value="MFS_trans_sf"/>
</dbReference>
<organism evidence="8">
    <name type="scientific">Helicotheca tamesis</name>
    <dbReference type="NCBI Taxonomy" id="374047"/>
    <lineage>
        <taxon>Eukaryota</taxon>
        <taxon>Sar</taxon>
        <taxon>Stramenopiles</taxon>
        <taxon>Ochrophyta</taxon>
        <taxon>Bacillariophyta</taxon>
        <taxon>Mediophyceae</taxon>
        <taxon>Lithodesmiophycidae</taxon>
        <taxon>Lithodesmiales</taxon>
        <taxon>Lithodesmiaceae</taxon>
        <taxon>Helicotheca</taxon>
    </lineage>
</organism>
<protein>
    <recommendedName>
        <fullName evidence="7">Major facilitator superfamily associated domain-containing protein</fullName>
    </recommendedName>
</protein>